<dbReference type="RefSeq" id="WP_125477458.1">
    <property type="nucleotide sequence ID" value="NZ_BAAAVX010000033.1"/>
</dbReference>
<keyword evidence="3" id="KW-1185">Reference proteome</keyword>
<proteinExistence type="predicted"/>
<accession>A0ABX8VGS1</accession>
<organism evidence="2 3">
    <name type="scientific">Mycolicibacterium pallens</name>
    <dbReference type="NCBI Taxonomy" id="370524"/>
    <lineage>
        <taxon>Bacteria</taxon>
        <taxon>Bacillati</taxon>
        <taxon>Actinomycetota</taxon>
        <taxon>Actinomycetes</taxon>
        <taxon>Mycobacteriales</taxon>
        <taxon>Mycobacteriaceae</taxon>
        <taxon>Mycolicibacterium</taxon>
    </lineage>
</organism>
<evidence type="ECO:0000256" key="1">
    <source>
        <dbReference type="SAM" id="MobiDB-lite"/>
    </source>
</evidence>
<protein>
    <submittedName>
        <fullName evidence="2">Uncharacterized protein</fullName>
    </submittedName>
</protein>
<evidence type="ECO:0000313" key="2">
    <source>
        <dbReference type="EMBL" id="QYL15308.1"/>
    </source>
</evidence>
<sequence>MTAVALTPSKTETELTATRRPSTRPNAADTTDMSLDLVFNGFNSSIGWVPLIGTAINAVKIAIDTLELVTAALSLNAGRVGNEIGQIVADTIGLIPIVGAPVASLIYDIALGGDAQLGALVQQSLQSYFDTDSNYAMYHFHFDSVDVTPALLGNYSGIAKVSTPTHQAVSVAVDITNSGFQTGWSVPLEGRLALLALEWNS</sequence>
<gene>
    <name evidence="2" type="ORF">K0O64_19540</name>
</gene>
<name>A0ABX8VGS1_9MYCO</name>
<dbReference type="EMBL" id="CP080333">
    <property type="protein sequence ID" value="QYL15308.1"/>
    <property type="molecule type" value="Genomic_DNA"/>
</dbReference>
<dbReference type="Proteomes" id="UP000825367">
    <property type="component" value="Chromosome"/>
</dbReference>
<feature type="region of interest" description="Disordered" evidence="1">
    <location>
        <begin position="1"/>
        <end position="28"/>
    </location>
</feature>
<reference evidence="2 3" key="1">
    <citation type="submission" date="2021-07" db="EMBL/GenBank/DDBJ databases">
        <title>Whole genome sequencing of non-tuberculosis mycobacteria type-strains.</title>
        <authorList>
            <person name="Igarashi Y."/>
            <person name="Osugi A."/>
            <person name="Mitarai S."/>
        </authorList>
    </citation>
    <scope>NUCLEOTIDE SEQUENCE [LARGE SCALE GENOMIC DNA]</scope>
    <source>
        <strain evidence="2 3">JCM 16370</strain>
    </source>
</reference>
<evidence type="ECO:0000313" key="3">
    <source>
        <dbReference type="Proteomes" id="UP000825367"/>
    </source>
</evidence>
<feature type="compositionally biased region" description="Polar residues" evidence="1">
    <location>
        <begin position="8"/>
        <end position="28"/>
    </location>
</feature>